<sequence length="58" mass="6015">GNRSGTPKITVVAYAHPPESFAFLGVKSRGTEAQGKPAAGAMDTQVFLGDLGKAVLLW</sequence>
<feature type="non-terminal residue" evidence="1">
    <location>
        <position position="1"/>
    </location>
</feature>
<gene>
    <name evidence="1" type="ORF">B296_00053233</name>
</gene>
<evidence type="ECO:0000313" key="1">
    <source>
        <dbReference type="EMBL" id="RRT48244.1"/>
    </source>
</evidence>
<dbReference type="EMBL" id="AMZH03014087">
    <property type="protein sequence ID" value="RRT48244.1"/>
    <property type="molecule type" value="Genomic_DNA"/>
</dbReference>
<name>A0A426Y942_ENSVE</name>
<accession>A0A426Y942</accession>
<reference evidence="1 2" key="1">
    <citation type="journal article" date="2014" name="Agronomy (Basel)">
        <title>A Draft Genome Sequence for Ensete ventricosum, the Drought-Tolerant Tree Against Hunger.</title>
        <authorList>
            <person name="Harrison J."/>
            <person name="Moore K.A."/>
            <person name="Paszkiewicz K."/>
            <person name="Jones T."/>
            <person name="Grant M."/>
            <person name="Ambacheew D."/>
            <person name="Muzemil S."/>
            <person name="Studholme D.J."/>
        </authorList>
    </citation>
    <scope>NUCLEOTIDE SEQUENCE [LARGE SCALE GENOMIC DNA]</scope>
</reference>
<evidence type="ECO:0000313" key="2">
    <source>
        <dbReference type="Proteomes" id="UP000287651"/>
    </source>
</evidence>
<dbReference type="AlphaFoldDB" id="A0A426Y942"/>
<proteinExistence type="predicted"/>
<organism evidence="1 2">
    <name type="scientific">Ensete ventricosum</name>
    <name type="common">Abyssinian banana</name>
    <name type="synonym">Musa ensete</name>
    <dbReference type="NCBI Taxonomy" id="4639"/>
    <lineage>
        <taxon>Eukaryota</taxon>
        <taxon>Viridiplantae</taxon>
        <taxon>Streptophyta</taxon>
        <taxon>Embryophyta</taxon>
        <taxon>Tracheophyta</taxon>
        <taxon>Spermatophyta</taxon>
        <taxon>Magnoliopsida</taxon>
        <taxon>Liliopsida</taxon>
        <taxon>Zingiberales</taxon>
        <taxon>Musaceae</taxon>
        <taxon>Ensete</taxon>
    </lineage>
</organism>
<comment type="caution">
    <text evidence="1">The sequence shown here is derived from an EMBL/GenBank/DDBJ whole genome shotgun (WGS) entry which is preliminary data.</text>
</comment>
<protein>
    <submittedName>
        <fullName evidence="1">Uncharacterized protein</fullName>
    </submittedName>
</protein>
<dbReference type="Proteomes" id="UP000287651">
    <property type="component" value="Unassembled WGS sequence"/>
</dbReference>